<dbReference type="EMBL" id="JAIWQS010000038">
    <property type="protein sequence ID" value="KAJ8748036.1"/>
    <property type="molecule type" value="Genomic_DNA"/>
</dbReference>
<keyword evidence="3" id="KW-1185">Reference proteome</keyword>
<gene>
    <name evidence="2" type="ORF">K2173_011857</name>
</gene>
<feature type="domain" description="Reverse transcriptase Ty1/copia-type" evidence="1">
    <location>
        <begin position="74"/>
        <end position="135"/>
    </location>
</feature>
<evidence type="ECO:0000313" key="3">
    <source>
        <dbReference type="Proteomes" id="UP001159364"/>
    </source>
</evidence>
<sequence>MELEWGDNIKRNPNEEKETVEVIDGAENDSPGRNRRPLVGSANYTCGEGLLEEDEANMVNMAIMMTSDPTSFEKVKIGVKWIYKTKLNEFGEICNYKARLVVKGYTQQHGIDYIEVYALVARMDTVRTIIAFVAQR</sequence>
<evidence type="ECO:0000313" key="2">
    <source>
        <dbReference type="EMBL" id="KAJ8748036.1"/>
    </source>
</evidence>
<dbReference type="InterPro" id="IPR013103">
    <property type="entry name" value="RVT_2"/>
</dbReference>
<organism evidence="2 3">
    <name type="scientific">Erythroxylum novogranatense</name>
    <dbReference type="NCBI Taxonomy" id="1862640"/>
    <lineage>
        <taxon>Eukaryota</taxon>
        <taxon>Viridiplantae</taxon>
        <taxon>Streptophyta</taxon>
        <taxon>Embryophyta</taxon>
        <taxon>Tracheophyta</taxon>
        <taxon>Spermatophyta</taxon>
        <taxon>Magnoliopsida</taxon>
        <taxon>eudicotyledons</taxon>
        <taxon>Gunneridae</taxon>
        <taxon>Pentapetalae</taxon>
        <taxon>rosids</taxon>
        <taxon>fabids</taxon>
        <taxon>Malpighiales</taxon>
        <taxon>Erythroxylaceae</taxon>
        <taxon>Erythroxylum</taxon>
    </lineage>
</organism>
<comment type="caution">
    <text evidence="2">The sequence shown here is derived from an EMBL/GenBank/DDBJ whole genome shotgun (WGS) entry which is preliminary data.</text>
</comment>
<name>A0AAV8S7M0_9ROSI</name>
<protein>
    <recommendedName>
        <fullName evidence="1">Reverse transcriptase Ty1/copia-type domain-containing protein</fullName>
    </recommendedName>
</protein>
<dbReference type="Pfam" id="PF07727">
    <property type="entry name" value="RVT_2"/>
    <property type="match status" value="1"/>
</dbReference>
<dbReference type="AlphaFoldDB" id="A0AAV8S7M0"/>
<reference evidence="2 3" key="1">
    <citation type="submission" date="2021-09" db="EMBL/GenBank/DDBJ databases">
        <title>Genomic insights and catalytic innovation underlie evolution of tropane alkaloids biosynthesis.</title>
        <authorList>
            <person name="Wang Y.-J."/>
            <person name="Tian T."/>
            <person name="Huang J.-P."/>
            <person name="Huang S.-X."/>
        </authorList>
    </citation>
    <scope>NUCLEOTIDE SEQUENCE [LARGE SCALE GENOMIC DNA]</scope>
    <source>
        <strain evidence="2">KIB-2018</strain>
        <tissue evidence="2">Leaf</tissue>
    </source>
</reference>
<proteinExistence type="predicted"/>
<dbReference type="Proteomes" id="UP001159364">
    <property type="component" value="Unassembled WGS sequence"/>
</dbReference>
<evidence type="ECO:0000259" key="1">
    <source>
        <dbReference type="Pfam" id="PF07727"/>
    </source>
</evidence>
<accession>A0AAV8S7M0</accession>